<dbReference type="Gene3D" id="3.30.1360.10">
    <property type="entry name" value="RNA polymerase, RBP11-like subunit"/>
    <property type="match status" value="1"/>
</dbReference>
<dbReference type="InterPro" id="IPR030878">
    <property type="entry name" value="Ribosomal_uL15"/>
</dbReference>
<dbReference type="NCBIfam" id="NF003698">
    <property type="entry name" value="PRK05309.1"/>
    <property type="match status" value="1"/>
</dbReference>
<dbReference type="HAMAP" id="MF_01307_B">
    <property type="entry name" value="Ribosomal_uS5_B"/>
    <property type="match status" value="1"/>
</dbReference>
<evidence type="ECO:0000256" key="23">
    <source>
        <dbReference type="SAM" id="Phobius"/>
    </source>
</evidence>
<dbReference type="InterPro" id="IPR041988">
    <property type="entry name" value="Ribosomal_uL24_KOW"/>
</dbReference>
<dbReference type="Gene3D" id="2.30.30.30">
    <property type="match status" value="1"/>
</dbReference>
<dbReference type="FunFam" id="2.170.120.12:FF:000001">
    <property type="entry name" value="DNA-directed RNA polymerase subunit alpha"/>
    <property type="match status" value="1"/>
</dbReference>
<evidence type="ECO:0000256" key="6">
    <source>
        <dbReference type="ARBA" id="ARBA00010618"/>
    </source>
</evidence>
<dbReference type="InterPro" id="IPR005324">
    <property type="entry name" value="Ribosomal_uS5_C"/>
</dbReference>
<dbReference type="InterPro" id="IPR023201">
    <property type="entry name" value="SecY_dom_sf"/>
</dbReference>
<dbReference type="FunFam" id="1.10.150.20:FF:000001">
    <property type="entry name" value="DNA-directed RNA polymerase subunit alpha"/>
    <property type="match status" value="1"/>
</dbReference>
<keyword evidence="16 21" id="KW-0687">Ribonucleoprotein</keyword>
<dbReference type="InterPro" id="IPR019906">
    <property type="entry name" value="Ribosomal_uL6_bac-type"/>
</dbReference>
<feature type="domain" description="S5 DRBM" evidence="24">
    <location>
        <begin position="323"/>
        <end position="386"/>
    </location>
</feature>
<dbReference type="HAMAP" id="MF_00235">
    <property type="entry name" value="Adenylate_kinase_Adk"/>
    <property type="match status" value="1"/>
</dbReference>
<dbReference type="Pfam" id="PF03719">
    <property type="entry name" value="Ribosomal_S5_C"/>
    <property type="match status" value="1"/>
</dbReference>
<dbReference type="HAMAP" id="MF_00059">
    <property type="entry name" value="RNApol_bact_RpoA"/>
    <property type="match status" value="1"/>
</dbReference>
<dbReference type="SUPFAM" id="SSF52540">
    <property type="entry name" value="P-loop containing nucleoside triphosphate hydrolases"/>
    <property type="match status" value="1"/>
</dbReference>
<keyword evidence="23" id="KW-0472">Membrane</keyword>
<dbReference type="CDD" id="cd06089">
    <property type="entry name" value="KOW_RPL26"/>
    <property type="match status" value="1"/>
</dbReference>
<dbReference type="EC" id="2.7.7.6" evidence="7"/>
<evidence type="ECO:0000256" key="17">
    <source>
        <dbReference type="ARBA" id="ARBA00031776"/>
    </source>
</evidence>
<dbReference type="InterPro" id="IPR036967">
    <property type="entry name" value="Ribosomal_uS11_sf"/>
</dbReference>
<dbReference type="NCBIfam" id="NF003519">
    <property type="entry name" value="PRK05182.2-5"/>
    <property type="match status" value="1"/>
</dbReference>
<dbReference type="InterPro" id="IPR005749">
    <property type="entry name" value="Ribosomal_uL15_bac-type"/>
</dbReference>
<dbReference type="PROSITE" id="PS00113">
    <property type="entry name" value="ADENYLATE_KINASE"/>
    <property type="match status" value="1"/>
</dbReference>
<comment type="similarity">
    <text evidence="4">Belongs to the universal ribosomal protein uS13 family.</text>
</comment>
<dbReference type="InterPro" id="IPR011262">
    <property type="entry name" value="DNA-dir_RNA_pol_insert"/>
</dbReference>
<dbReference type="Gene3D" id="4.10.910.10">
    <property type="entry name" value="30s ribosomal protein s13, domain 2"/>
    <property type="match status" value="1"/>
</dbReference>
<keyword evidence="11" id="KW-0548">Nucleotidyltransferase</keyword>
<feature type="transmembrane region" description="Helical" evidence="23">
    <location>
        <begin position="629"/>
        <end position="646"/>
    </location>
</feature>
<evidence type="ECO:0000313" key="25">
    <source>
        <dbReference type="EnsemblMetazoa" id="GAUT039573-PA"/>
    </source>
</evidence>
<dbReference type="InterPro" id="IPR036789">
    <property type="entry name" value="Ribosomal_uL6-like_a/b-dom_sf"/>
</dbReference>
<sequence>MSAKIKSGDDVTVLTGRDKGKIGKVIKVVACDAKKKVIVSGVNVHKRHTKPKAGSSGGILNKELAIDISNVATLDPKYKTPTRVGFKVIDGRKEKFMSRIGAAPINIPAGISVEYNNGRMLIKSAKAEKELSLISDVVCRIVDNQLLLSVDQDKDDYDEIKPMWGTYRSNINSIINGMVDGFSVNLEINGVGYKAECDGKYLTLYLGYSHNVKYKVPKDVEIKCIKPTHLVVSGMDKQKVYMVASDICRIRKYDPYKGKGIVIKGKFMLRKVLINDVKGVTLTSASTLDAKIKDVCKGKVNAETIKQKVLNMAIKNLQNNNDLSELLVSVRRVTTVTKGGRRFSFSILVVVGDEKGRVGCGIGKHAEVAEARVKAVNAAKKSMIRVYLREGRTLHHDIKAKFCSGEIVLRTARVGTGIIAGGAIRSVFEVLGIKDVVAKSTRSNNPHNVICAVFKAFDSMLSPRQLSKKKKPKLLGRGIGCGKGKTSGRGHKGQKARSGVSINGFEGGQQSIYTRLPKRGFKPIRRNIYSIINVGDIQRLMEAKKIVKDSVIDKERLYKLGFIKSIKDKIKLLNKALICYRLGTYVPIPGINLDVINDIFPKEGSGVFGVFNLFSGGALARMTILALNVMPYIMASIIIQLLSSAIKGMKEVKNDGESGRRKMNSYIRYLTIVICVFQSIPILVGLEGMNRERVLVVIEPGVMFRTIGVFSLLGGTMLLIWLGERISASGIGNGSGKGTQSSLLIAKYNLKLISVGDLLRNIISDGSELGKKIKGTVESGNLIQDEIICGLLHDQLALMDDNCLLDGFPRNLNQAHFLTQVLQEKYNRDVDIVIELQLDDNIAIDRLKNRLACLDCKSIYSVSSFKSTTCAKCKSTRLEKRIDDADMSAINKRISEYHLQMKGLREYYKGKLLTIDANLSVDEVTQEIESIATANVICHACEVDKRKRVSELRDEDIEKISSFIRQNYVIEGELRKEVAMNIKSLVEMGCYRGVRHRKGLPVRGQRTHTNAKTRKVKTVGKSTKEFITGVVHIRATFNNTFVNVTDVHGNTLCQTSVGACGFSGSRKSTPYAAGKAAEAAAKNAMERFGMKVVSVIIRGPGFGTEAAVKAFQSCGLTVTSIADKTAIPHNGCSNLDKLIKPSSVKVISDDSSEKSDIVLEPLESGFALTLGNALRRVMLSSLKGSAVYGIKIEGVTHEFTSIQGVREDVTDIVLNMGMLRCKLNGASNKCLNLNAKGPCQVLAGMIETDDQCSIVNKDLLICTLGQNVELNMTIYVASGKGYLPVTKYKENELVKLMSEQDLIGFIPVNALYSPVNRVSYRVENSRVGQVTDKDKLILSIETDGTISPSQAVDSAARILQEQLQPFISSDVSYKKSQVSSSSGAKDLGYDPVLLRKVDEMELSVRSHNCLKNENITYIGDLVQKTEGEMLRTANFGRKSLNEIKAVLANFGLSLGMNVLNWPPKDIDELAKQHTDED</sequence>
<keyword evidence="26" id="KW-1185">Reference proteome</keyword>
<dbReference type="PANTHER" id="PTHR23359">
    <property type="entry name" value="NUCLEOTIDE KINASE"/>
    <property type="match status" value="1"/>
</dbReference>
<dbReference type="FunFam" id="3.30.230.10:FF:000002">
    <property type="entry name" value="30S ribosomal protein S5"/>
    <property type="match status" value="1"/>
</dbReference>
<dbReference type="InterPro" id="IPR011773">
    <property type="entry name" value="DNA-dir_RpoA"/>
</dbReference>
<evidence type="ECO:0000256" key="16">
    <source>
        <dbReference type="ARBA" id="ARBA00023274"/>
    </source>
</evidence>
<evidence type="ECO:0000256" key="7">
    <source>
        <dbReference type="ARBA" id="ARBA00012418"/>
    </source>
</evidence>
<evidence type="ECO:0000256" key="4">
    <source>
        <dbReference type="ARBA" id="ARBA00008080"/>
    </source>
</evidence>
<evidence type="ECO:0000256" key="22">
    <source>
        <dbReference type="RuleBase" id="RU003823"/>
    </source>
</evidence>
<dbReference type="SUPFAM" id="SSF56553">
    <property type="entry name" value="Insert subdomain of RNA polymerase alpha subunit"/>
    <property type="match status" value="1"/>
</dbReference>
<protein>
    <recommendedName>
        <fullName evidence="18">Small ribosomal subunit protein uS13</fullName>
        <ecNumber evidence="7">2.7.7.6</ecNumber>
    </recommendedName>
    <alternativeName>
        <fullName evidence="19">40S ribosomal protein S18</fullName>
    </alternativeName>
    <alternativeName>
        <fullName evidence="17">Plastid-encoded RNA polymerase subunit alpha</fullName>
    </alternativeName>
</protein>
<dbReference type="Gene3D" id="3.30.420.80">
    <property type="entry name" value="Ribosomal protein S11"/>
    <property type="match status" value="1"/>
</dbReference>
<dbReference type="InterPro" id="IPR011263">
    <property type="entry name" value="DNA-dir_RNA_pol_RpoA/D/Rpb3"/>
</dbReference>
<dbReference type="PROSITE" id="PS01108">
    <property type="entry name" value="RIBOSOMAL_L24"/>
    <property type="match status" value="1"/>
</dbReference>
<dbReference type="Gene3D" id="3.30.160.20">
    <property type="match status" value="1"/>
</dbReference>
<dbReference type="InterPro" id="IPR036603">
    <property type="entry name" value="RBP11-like"/>
</dbReference>
<dbReference type="InterPro" id="IPR033690">
    <property type="entry name" value="Adenylat_kinase_CS"/>
</dbReference>
<dbReference type="PROSITE" id="PS50881">
    <property type="entry name" value="S5_DSRBD"/>
    <property type="match status" value="1"/>
</dbReference>
<comment type="function">
    <text evidence="1">DNA-dependent RNA polymerase catalyzes the transcription of DNA into RNA using the four ribonucleoside triphosphates as substrates.</text>
</comment>
<dbReference type="SUPFAM" id="SSF56053">
    <property type="entry name" value="Ribosomal protein L6"/>
    <property type="match status" value="2"/>
</dbReference>
<dbReference type="SUPFAM" id="SSF53137">
    <property type="entry name" value="Translational machinery components"/>
    <property type="match status" value="1"/>
</dbReference>
<dbReference type="NCBIfam" id="TIGR03654">
    <property type="entry name" value="L6_bact"/>
    <property type="match status" value="1"/>
</dbReference>
<dbReference type="GO" id="GO:0006351">
    <property type="term" value="P:DNA-templated transcription"/>
    <property type="evidence" value="ECO:0007669"/>
    <property type="project" value="InterPro"/>
</dbReference>
<dbReference type="GO" id="GO:0005524">
    <property type="term" value="F:ATP binding"/>
    <property type="evidence" value="ECO:0007669"/>
    <property type="project" value="InterPro"/>
</dbReference>
<dbReference type="Proteomes" id="UP000078200">
    <property type="component" value="Unassembled WGS sequence"/>
</dbReference>
<dbReference type="SUPFAM" id="SSF52080">
    <property type="entry name" value="Ribosomal proteins L15p and L18e"/>
    <property type="match status" value="1"/>
</dbReference>
<dbReference type="InterPro" id="IPR003256">
    <property type="entry name" value="Ribosomal_uL24"/>
</dbReference>
<keyword evidence="10" id="KW-0808">Transferase</keyword>
<evidence type="ECO:0000256" key="3">
    <source>
        <dbReference type="ARBA" id="ARBA00007123"/>
    </source>
</evidence>
<dbReference type="InterPro" id="IPR030659">
    <property type="entry name" value="SecY_CS"/>
</dbReference>
<organism evidence="25 26">
    <name type="scientific">Glossina austeni</name>
    <name type="common">Savannah tsetse fly</name>
    <dbReference type="NCBI Taxonomy" id="7395"/>
    <lineage>
        <taxon>Eukaryota</taxon>
        <taxon>Metazoa</taxon>
        <taxon>Ecdysozoa</taxon>
        <taxon>Arthropoda</taxon>
        <taxon>Hexapoda</taxon>
        <taxon>Insecta</taxon>
        <taxon>Pterygota</taxon>
        <taxon>Neoptera</taxon>
        <taxon>Endopterygota</taxon>
        <taxon>Diptera</taxon>
        <taxon>Brachycera</taxon>
        <taxon>Muscomorpha</taxon>
        <taxon>Hippoboscoidea</taxon>
        <taxon>Glossinidae</taxon>
        <taxon>Glossina</taxon>
    </lineage>
</organism>
<dbReference type="Gene3D" id="1.10.3370.10">
    <property type="entry name" value="SecY subunit domain"/>
    <property type="match status" value="1"/>
</dbReference>
<evidence type="ECO:0000256" key="2">
    <source>
        <dbReference type="ARBA" id="ARBA00006194"/>
    </source>
</evidence>
<evidence type="ECO:0000256" key="13">
    <source>
        <dbReference type="ARBA" id="ARBA00022777"/>
    </source>
</evidence>
<evidence type="ECO:0000256" key="10">
    <source>
        <dbReference type="ARBA" id="ARBA00022679"/>
    </source>
</evidence>
<dbReference type="SUPFAM" id="SSF46946">
    <property type="entry name" value="S13-like H2TH domain"/>
    <property type="match status" value="1"/>
</dbReference>
<evidence type="ECO:0000256" key="12">
    <source>
        <dbReference type="ARBA" id="ARBA00022741"/>
    </source>
</evidence>
<dbReference type="GO" id="GO:0003899">
    <property type="term" value="F:DNA-directed RNA polymerase activity"/>
    <property type="evidence" value="ECO:0007669"/>
    <property type="project" value="UniProtKB-EC"/>
</dbReference>
<dbReference type="InterPro" id="IPR014722">
    <property type="entry name" value="Rib_uL2_dom2"/>
</dbReference>
<keyword evidence="23" id="KW-1133">Transmembrane helix</keyword>
<dbReference type="InterPro" id="IPR005712">
    <property type="entry name" value="Ribosomal_uS5_bac-type"/>
</dbReference>
<dbReference type="GO" id="GO:0003735">
    <property type="term" value="F:structural constituent of ribosome"/>
    <property type="evidence" value="ECO:0007669"/>
    <property type="project" value="UniProtKB-UniRule"/>
</dbReference>
<evidence type="ECO:0000256" key="21">
    <source>
        <dbReference type="PROSITE-ProRule" id="PRU00268"/>
    </source>
</evidence>
<dbReference type="EnsemblMetazoa" id="GAUT039573-RA">
    <property type="protein sequence ID" value="GAUT039573-PA"/>
    <property type="gene ID" value="GAUT039573"/>
</dbReference>
<accession>A0A1A9VJY4</accession>
<dbReference type="InterPro" id="IPR018192">
    <property type="entry name" value="Ribosomal_uS5_N_CS"/>
</dbReference>
<dbReference type="SUPFAM" id="SSF47789">
    <property type="entry name" value="C-terminal domain of RNA polymerase alpha subunit"/>
    <property type="match status" value="1"/>
</dbReference>
<keyword evidence="12" id="KW-0547">Nucleotide-binding</keyword>
<keyword evidence="9" id="KW-0597">Phosphoprotein</keyword>
<evidence type="ECO:0000256" key="15">
    <source>
        <dbReference type="ARBA" id="ARBA00023163"/>
    </source>
</evidence>
<dbReference type="NCBIfam" id="TIGR01079">
    <property type="entry name" value="rplX_bact"/>
    <property type="match status" value="1"/>
</dbReference>
<dbReference type="Pfam" id="PF01000">
    <property type="entry name" value="RNA_pol_A_bac"/>
    <property type="match status" value="1"/>
</dbReference>
<dbReference type="CDD" id="cd01428">
    <property type="entry name" value="ADK"/>
    <property type="match status" value="1"/>
</dbReference>
<dbReference type="InterPro" id="IPR057264">
    <property type="entry name" value="Ribosomal_uL24_C"/>
</dbReference>
<dbReference type="GO" id="GO:0046983">
    <property type="term" value="F:protein dimerization activity"/>
    <property type="evidence" value="ECO:0007669"/>
    <property type="project" value="InterPro"/>
</dbReference>
<proteinExistence type="inferred from homology"/>
<evidence type="ECO:0000256" key="20">
    <source>
        <dbReference type="ARBA" id="ARBA00048552"/>
    </source>
</evidence>
<keyword evidence="13" id="KW-0418">Kinase</keyword>
<dbReference type="Pfam" id="PF03118">
    <property type="entry name" value="RNA_pol_A_CTD"/>
    <property type="match status" value="1"/>
</dbReference>
<dbReference type="NCBIfam" id="NF003513">
    <property type="entry name" value="PRK05182.1-2"/>
    <property type="match status" value="1"/>
</dbReference>
<dbReference type="InterPro" id="IPR001971">
    <property type="entry name" value="Ribosomal_uS11"/>
</dbReference>
<dbReference type="SUPFAM" id="SSF55257">
    <property type="entry name" value="RBP11-like subunits of RNA polymerase"/>
    <property type="match status" value="1"/>
</dbReference>
<dbReference type="SUPFAM" id="SSF54768">
    <property type="entry name" value="dsRNA-binding domain-like"/>
    <property type="match status" value="1"/>
</dbReference>
<dbReference type="GO" id="GO:0003677">
    <property type="term" value="F:DNA binding"/>
    <property type="evidence" value="ECO:0007669"/>
    <property type="project" value="InterPro"/>
</dbReference>
<dbReference type="HAMAP" id="MF_01310">
    <property type="entry name" value="Ribosomal_uS11"/>
    <property type="match status" value="1"/>
</dbReference>
<keyword evidence="14 21" id="KW-0689">Ribosomal protein</keyword>
<dbReference type="InterPro" id="IPR005825">
    <property type="entry name" value="Ribosomal_uL24_CS"/>
</dbReference>
<evidence type="ECO:0000256" key="8">
    <source>
        <dbReference type="ARBA" id="ARBA00022478"/>
    </source>
</evidence>
<dbReference type="InterPro" id="IPR013810">
    <property type="entry name" value="Ribosomal_uS5_N"/>
</dbReference>
<dbReference type="Pfam" id="PF00411">
    <property type="entry name" value="Ribosomal_S11"/>
    <property type="match status" value="1"/>
</dbReference>
<dbReference type="Pfam" id="PF17136">
    <property type="entry name" value="ribosomal_L24"/>
    <property type="match status" value="1"/>
</dbReference>
<dbReference type="InterPro" id="IPR020568">
    <property type="entry name" value="Ribosomal_Su5_D2-typ_SF"/>
</dbReference>
<dbReference type="InterPro" id="IPR036227">
    <property type="entry name" value="Ribosomal_uL15/eL18_sf"/>
</dbReference>
<dbReference type="GO" id="GO:0006412">
    <property type="term" value="P:translation"/>
    <property type="evidence" value="ECO:0007669"/>
    <property type="project" value="InterPro"/>
</dbReference>
<dbReference type="Gene3D" id="3.90.930.12">
    <property type="entry name" value="Ribosomal protein L6, alpha-beta domain"/>
    <property type="match status" value="2"/>
</dbReference>
<dbReference type="CDD" id="cd06928">
    <property type="entry name" value="RNAP_alpha_NTD"/>
    <property type="match status" value="1"/>
</dbReference>
<dbReference type="Pfam" id="PF01193">
    <property type="entry name" value="RNA_pol_L"/>
    <property type="match status" value="1"/>
</dbReference>
<dbReference type="InterPro" id="IPR014721">
    <property type="entry name" value="Ribsml_uS5_D2-typ_fold_subgr"/>
</dbReference>
<dbReference type="GO" id="GO:0000428">
    <property type="term" value="C:DNA-directed RNA polymerase complex"/>
    <property type="evidence" value="ECO:0007669"/>
    <property type="project" value="UniProtKB-KW"/>
</dbReference>
<comment type="catalytic activity">
    <reaction evidence="20">
        <text>RNA(n) + a ribonucleoside 5'-triphosphate = RNA(n+1) + diphosphate</text>
        <dbReference type="Rhea" id="RHEA:21248"/>
        <dbReference type="Rhea" id="RHEA-COMP:14527"/>
        <dbReference type="Rhea" id="RHEA-COMP:17342"/>
        <dbReference type="ChEBI" id="CHEBI:33019"/>
        <dbReference type="ChEBI" id="CHEBI:61557"/>
        <dbReference type="ChEBI" id="CHEBI:140395"/>
        <dbReference type="EC" id="2.7.7.6"/>
    </reaction>
</comment>
<dbReference type="GO" id="GO:0016020">
    <property type="term" value="C:membrane"/>
    <property type="evidence" value="ECO:0007669"/>
    <property type="project" value="UniProtKB-SubCell"/>
</dbReference>
<dbReference type="GO" id="GO:0005737">
    <property type="term" value="C:cytoplasm"/>
    <property type="evidence" value="ECO:0007669"/>
    <property type="project" value="UniProtKB-ARBA"/>
</dbReference>
<dbReference type="Gene3D" id="1.10.8.50">
    <property type="match status" value="1"/>
</dbReference>
<dbReference type="InterPro" id="IPR036643">
    <property type="entry name" value="RNApol_insert_sf"/>
</dbReference>
<comment type="similarity">
    <text evidence="6">Belongs to the universal ribosomal protein uL24 family.</text>
</comment>
<dbReference type="Gene3D" id="1.10.150.20">
    <property type="entry name" value="5' to 3' exonuclease, C-terminal subdomain"/>
    <property type="match status" value="1"/>
</dbReference>
<evidence type="ECO:0000313" key="26">
    <source>
        <dbReference type="Proteomes" id="UP000078200"/>
    </source>
</evidence>
<dbReference type="SUPFAM" id="SSF50104">
    <property type="entry name" value="Translation proteins SH3-like domain"/>
    <property type="match status" value="1"/>
</dbReference>
<comment type="similarity">
    <text evidence="5 22">Belongs to the universal ribosomal protein uS5 family.</text>
</comment>
<dbReference type="GO" id="GO:0015031">
    <property type="term" value="P:protein transport"/>
    <property type="evidence" value="ECO:0007669"/>
    <property type="project" value="UniProtKB-KW"/>
</dbReference>
<dbReference type="InterPro" id="IPR006259">
    <property type="entry name" value="Adenyl_kin_sub"/>
</dbReference>
<evidence type="ECO:0000259" key="24">
    <source>
        <dbReference type="PROSITE" id="PS50881"/>
    </source>
</evidence>
<dbReference type="VEuPathDB" id="VectorBase:GAUT039573"/>
<evidence type="ECO:0000256" key="14">
    <source>
        <dbReference type="ARBA" id="ARBA00022980"/>
    </source>
</evidence>
<evidence type="ECO:0000256" key="1">
    <source>
        <dbReference type="ARBA" id="ARBA00004026"/>
    </source>
</evidence>
<dbReference type="InterPro" id="IPR027437">
    <property type="entry name" value="Rbsml_uS13_C"/>
</dbReference>
<dbReference type="InterPro" id="IPR000850">
    <property type="entry name" value="Adenylat/UMP-CMP_kin"/>
</dbReference>
<reference evidence="25" key="1">
    <citation type="submission" date="2020-05" db="UniProtKB">
        <authorList>
            <consortium name="EnsemblMetazoa"/>
        </authorList>
    </citation>
    <scope>IDENTIFICATION</scope>
    <source>
        <strain evidence="25">TTRI</strain>
    </source>
</reference>
<keyword evidence="8" id="KW-0240">DNA-directed RNA polymerase</keyword>
<dbReference type="Pfam" id="PF00416">
    <property type="entry name" value="Ribosomal_S13"/>
    <property type="match status" value="1"/>
</dbReference>
<dbReference type="InterPro" id="IPR020040">
    <property type="entry name" value="Ribosomal_uL6_a/b-dom"/>
</dbReference>
<dbReference type="GO" id="GO:0019843">
    <property type="term" value="F:rRNA binding"/>
    <property type="evidence" value="ECO:0007669"/>
    <property type="project" value="InterPro"/>
</dbReference>
<evidence type="ECO:0000256" key="18">
    <source>
        <dbReference type="ARBA" id="ARBA00035166"/>
    </source>
</evidence>
<dbReference type="NCBIfam" id="TIGR02027">
    <property type="entry name" value="rpoA"/>
    <property type="match status" value="1"/>
</dbReference>
<dbReference type="HAMAP" id="MF_01341">
    <property type="entry name" value="Ribosomal_uL15"/>
    <property type="match status" value="1"/>
</dbReference>
<dbReference type="InterPro" id="IPR011260">
    <property type="entry name" value="RNAP_asu_C"/>
</dbReference>
<dbReference type="NCBIfam" id="TIGR01021">
    <property type="entry name" value="rpsE_bact"/>
    <property type="match status" value="1"/>
</dbReference>
<comment type="similarity">
    <text evidence="2">Belongs to the universal ribosomal protein uS11 family.</text>
</comment>
<evidence type="ECO:0000256" key="9">
    <source>
        <dbReference type="ARBA" id="ARBA00022553"/>
    </source>
</evidence>
<dbReference type="STRING" id="7395.A0A1A9VJY4"/>
<comment type="similarity">
    <text evidence="3">Belongs to the RNA polymerase alpha chain family.</text>
</comment>
<dbReference type="SUPFAM" id="SSF103491">
    <property type="entry name" value="Preprotein translocase SecY subunit"/>
    <property type="match status" value="1"/>
</dbReference>
<dbReference type="InterPro" id="IPR010979">
    <property type="entry name" value="Ribosomal_uS13-like_H2TH"/>
</dbReference>
<feature type="transmembrane region" description="Helical" evidence="23">
    <location>
        <begin position="666"/>
        <end position="684"/>
    </location>
</feature>
<name>A0A1A9VJY4_GLOAU</name>
<dbReference type="HAMAP" id="MF_01326_B">
    <property type="entry name" value="Ribosomal_uL24_B"/>
    <property type="match status" value="1"/>
</dbReference>
<dbReference type="NCBIfam" id="TIGR01351">
    <property type="entry name" value="adk"/>
    <property type="match status" value="1"/>
</dbReference>
<dbReference type="InterPro" id="IPR018269">
    <property type="entry name" value="Ribosomal_uS13_CS"/>
</dbReference>
<evidence type="ECO:0000256" key="19">
    <source>
        <dbReference type="ARBA" id="ARBA00035468"/>
    </source>
</evidence>
<evidence type="ECO:0000256" key="5">
    <source>
        <dbReference type="ARBA" id="ARBA00008945"/>
    </source>
</evidence>
<dbReference type="NCBIfam" id="TIGR01071">
    <property type="entry name" value="rplO_bact"/>
    <property type="match status" value="1"/>
</dbReference>
<dbReference type="InterPro" id="IPR027417">
    <property type="entry name" value="P-loop_NTPase"/>
</dbReference>
<dbReference type="SUPFAM" id="SSF54211">
    <property type="entry name" value="Ribosomal protein S5 domain 2-like"/>
    <property type="match status" value="1"/>
</dbReference>
<dbReference type="PROSITE" id="PS00585">
    <property type="entry name" value="RIBOSOMAL_S5"/>
    <property type="match status" value="1"/>
</dbReference>
<dbReference type="PROSITE" id="PS50159">
    <property type="entry name" value="RIBOSOMAL_S13_2"/>
    <property type="match status" value="1"/>
</dbReference>
<dbReference type="Pfam" id="PF00347">
    <property type="entry name" value="Ribosomal_L6"/>
    <property type="match status" value="1"/>
</dbReference>
<dbReference type="GO" id="GO:0015934">
    <property type="term" value="C:large ribosomal subunit"/>
    <property type="evidence" value="ECO:0007669"/>
    <property type="project" value="InterPro"/>
</dbReference>
<dbReference type="GO" id="GO:0004017">
    <property type="term" value="F:AMP kinase activity"/>
    <property type="evidence" value="ECO:0007669"/>
    <property type="project" value="InterPro"/>
</dbReference>
<dbReference type="PRINTS" id="PR00303">
    <property type="entry name" value="SECYTRNLCASE"/>
</dbReference>
<dbReference type="InterPro" id="IPR008991">
    <property type="entry name" value="Translation_prot_SH3-like_sf"/>
</dbReference>
<keyword evidence="23" id="KW-0812">Transmembrane</keyword>
<dbReference type="Pfam" id="PF00333">
    <property type="entry name" value="Ribosomal_S5"/>
    <property type="match status" value="1"/>
</dbReference>
<dbReference type="Gene3D" id="3.30.230.10">
    <property type="match status" value="1"/>
</dbReference>
<keyword evidence="15" id="KW-0804">Transcription</keyword>
<dbReference type="GO" id="GO:0015935">
    <property type="term" value="C:small ribosomal subunit"/>
    <property type="evidence" value="ECO:0007669"/>
    <property type="project" value="InterPro"/>
</dbReference>
<dbReference type="Gene3D" id="2.170.120.12">
    <property type="entry name" value="DNA-directed RNA polymerase, insert domain"/>
    <property type="match status" value="1"/>
</dbReference>
<dbReference type="InterPro" id="IPR001892">
    <property type="entry name" value="Ribosomal_uS13"/>
</dbReference>
<dbReference type="PROSITE" id="PS00755">
    <property type="entry name" value="SECY_1"/>
    <property type="match status" value="1"/>
</dbReference>
<dbReference type="PROSITE" id="PS00646">
    <property type="entry name" value="RIBOSOMAL_S13_1"/>
    <property type="match status" value="1"/>
</dbReference>
<evidence type="ECO:0000256" key="11">
    <source>
        <dbReference type="ARBA" id="ARBA00022695"/>
    </source>
</evidence>
<dbReference type="Pfam" id="PF00406">
    <property type="entry name" value="ADK"/>
    <property type="match status" value="1"/>
</dbReference>
<dbReference type="SMART" id="SM00662">
    <property type="entry name" value="RPOLD"/>
    <property type="match status" value="1"/>
</dbReference>